<dbReference type="Proteomes" id="UP000308600">
    <property type="component" value="Unassembled WGS sequence"/>
</dbReference>
<gene>
    <name evidence="1" type="ORF">BDN72DRAFT_865193</name>
</gene>
<keyword evidence="2" id="KW-1185">Reference proteome</keyword>
<protein>
    <submittedName>
        <fullName evidence="1">Uncharacterized protein</fullName>
    </submittedName>
</protein>
<organism evidence="1 2">
    <name type="scientific">Pluteus cervinus</name>
    <dbReference type="NCBI Taxonomy" id="181527"/>
    <lineage>
        <taxon>Eukaryota</taxon>
        <taxon>Fungi</taxon>
        <taxon>Dikarya</taxon>
        <taxon>Basidiomycota</taxon>
        <taxon>Agaricomycotina</taxon>
        <taxon>Agaricomycetes</taxon>
        <taxon>Agaricomycetidae</taxon>
        <taxon>Agaricales</taxon>
        <taxon>Pluteineae</taxon>
        <taxon>Pluteaceae</taxon>
        <taxon>Pluteus</taxon>
    </lineage>
</organism>
<proteinExistence type="predicted"/>
<evidence type="ECO:0000313" key="1">
    <source>
        <dbReference type="EMBL" id="TFK59385.1"/>
    </source>
</evidence>
<reference evidence="1 2" key="1">
    <citation type="journal article" date="2019" name="Nat. Ecol. Evol.">
        <title>Megaphylogeny resolves global patterns of mushroom evolution.</title>
        <authorList>
            <person name="Varga T."/>
            <person name="Krizsan K."/>
            <person name="Foldi C."/>
            <person name="Dima B."/>
            <person name="Sanchez-Garcia M."/>
            <person name="Sanchez-Ramirez S."/>
            <person name="Szollosi G.J."/>
            <person name="Szarkandi J.G."/>
            <person name="Papp V."/>
            <person name="Albert L."/>
            <person name="Andreopoulos W."/>
            <person name="Angelini C."/>
            <person name="Antonin V."/>
            <person name="Barry K.W."/>
            <person name="Bougher N.L."/>
            <person name="Buchanan P."/>
            <person name="Buyck B."/>
            <person name="Bense V."/>
            <person name="Catcheside P."/>
            <person name="Chovatia M."/>
            <person name="Cooper J."/>
            <person name="Damon W."/>
            <person name="Desjardin D."/>
            <person name="Finy P."/>
            <person name="Geml J."/>
            <person name="Haridas S."/>
            <person name="Hughes K."/>
            <person name="Justo A."/>
            <person name="Karasinski D."/>
            <person name="Kautmanova I."/>
            <person name="Kiss B."/>
            <person name="Kocsube S."/>
            <person name="Kotiranta H."/>
            <person name="LaButti K.M."/>
            <person name="Lechner B.E."/>
            <person name="Liimatainen K."/>
            <person name="Lipzen A."/>
            <person name="Lukacs Z."/>
            <person name="Mihaltcheva S."/>
            <person name="Morgado L.N."/>
            <person name="Niskanen T."/>
            <person name="Noordeloos M.E."/>
            <person name="Ohm R.A."/>
            <person name="Ortiz-Santana B."/>
            <person name="Ovrebo C."/>
            <person name="Racz N."/>
            <person name="Riley R."/>
            <person name="Savchenko A."/>
            <person name="Shiryaev A."/>
            <person name="Soop K."/>
            <person name="Spirin V."/>
            <person name="Szebenyi C."/>
            <person name="Tomsovsky M."/>
            <person name="Tulloss R.E."/>
            <person name="Uehling J."/>
            <person name="Grigoriev I.V."/>
            <person name="Vagvolgyi C."/>
            <person name="Papp T."/>
            <person name="Martin F.M."/>
            <person name="Miettinen O."/>
            <person name="Hibbett D.S."/>
            <person name="Nagy L.G."/>
        </authorList>
    </citation>
    <scope>NUCLEOTIDE SEQUENCE [LARGE SCALE GENOMIC DNA]</scope>
    <source>
        <strain evidence="1 2">NL-1719</strain>
    </source>
</reference>
<dbReference type="EMBL" id="ML208993">
    <property type="protein sequence ID" value="TFK59385.1"/>
    <property type="molecule type" value="Genomic_DNA"/>
</dbReference>
<name>A0ACD3A127_9AGAR</name>
<evidence type="ECO:0000313" key="2">
    <source>
        <dbReference type="Proteomes" id="UP000308600"/>
    </source>
</evidence>
<sequence>MACKFHPKMARIHRNPLLFWHSDPVPTTPRTTKMKTRSLTAKENGASPQPQYMRRHRSRAPDIAPKAAKDRDTSRKPGQPTPLRLRRAASAPNVDESPGDDAAKMEADGNPRDEVSITLKDGEPDGETNSDAATNVPRSTIDPHTSLVPPGGCTFHTLDLVSAYYQGSIDPWPRAGLVPRGGCTLCCAQLRQIHWGAWLLPSARSRFGMLSIEYPMPGYHNFPALSMPSIYSQLIQRDTGGQSRNLKQTEIVRDSVPSQIFDTHEPDECLAQIEVDPRFNVYACTC</sequence>
<accession>A0ACD3A127</accession>